<dbReference type="KEGG" id="mmyr:MXMO3_00894"/>
<proteinExistence type="predicted"/>
<reference evidence="1 2" key="1">
    <citation type="submission" date="2017-05" db="EMBL/GenBank/DDBJ databases">
        <title>Genome Analysis of Maritalea myrionectae HL2708#5.</title>
        <authorList>
            <consortium name="Cotde Inc.-PKNU"/>
            <person name="Jang D."/>
            <person name="Oh H.-M."/>
        </authorList>
    </citation>
    <scope>NUCLEOTIDE SEQUENCE [LARGE SCALE GENOMIC DNA]</scope>
    <source>
        <strain evidence="1 2">HL2708#5</strain>
    </source>
</reference>
<dbReference type="AlphaFoldDB" id="A0A2R4MC05"/>
<keyword evidence="2" id="KW-1185">Reference proteome</keyword>
<gene>
    <name evidence="1" type="ORF">MXMO3_00894</name>
</gene>
<name>A0A2R4MC05_9HYPH</name>
<dbReference type="Proteomes" id="UP000258927">
    <property type="component" value="Chromosome"/>
</dbReference>
<evidence type="ECO:0000313" key="2">
    <source>
        <dbReference type="Proteomes" id="UP000258927"/>
    </source>
</evidence>
<accession>A0A2R4MC05</accession>
<sequence>MRAFLLLAFFAIVAPAFALDWSFKVHPHPLFDELTQDEHDAIFAAIRDESERECAKAQRLQFQIYLKRYPSFADTGTSESRKKAWLHHVLGTPLDVERTCILFAEVSKLMDLTKNAEETDFFFCGKFSRPPESAKEEEIATLIREIFGYIQTDEPGRANKFLSYNAIGPIIELHPDIEYYYRARFTPPDYIDKKKVMRQTVHPNHTISPKRRTELDQAIEAGDVQRVIDIMGDCFRSK</sequence>
<evidence type="ECO:0000313" key="1">
    <source>
        <dbReference type="EMBL" id="AVX03426.1"/>
    </source>
</evidence>
<protein>
    <submittedName>
        <fullName evidence="1">Uncharacterized protein</fullName>
    </submittedName>
</protein>
<dbReference type="RefSeq" id="WP_117395073.1">
    <property type="nucleotide sequence ID" value="NZ_CP021330.1"/>
</dbReference>
<organism evidence="1 2">
    <name type="scientific">Maritalea myrionectae</name>
    <dbReference type="NCBI Taxonomy" id="454601"/>
    <lineage>
        <taxon>Bacteria</taxon>
        <taxon>Pseudomonadati</taxon>
        <taxon>Pseudomonadota</taxon>
        <taxon>Alphaproteobacteria</taxon>
        <taxon>Hyphomicrobiales</taxon>
        <taxon>Devosiaceae</taxon>
        <taxon>Maritalea</taxon>
    </lineage>
</organism>
<dbReference type="EMBL" id="CP021330">
    <property type="protein sequence ID" value="AVX03426.1"/>
    <property type="molecule type" value="Genomic_DNA"/>
</dbReference>